<keyword evidence="2" id="KW-0067">ATP-binding</keyword>
<dbReference type="InterPro" id="IPR011545">
    <property type="entry name" value="DEAD/DEAH_box_helicase_dom"/>
</dbReference>
<sequence>MRIMAELARCQDNQMVWFLVPTKILCSQQLEYLSQYMPAVSMRMLTGDDEVDCWSNQDLWDTALRSMKVVFSTHAVLADALTHGFVSLRRLALIVFDEAHHCMKSHPGNRIMRDFYHVAKRENVTLPSILGLTASVDVAKISELERNLDATCRAPLVQRQELMRYVPQRGLTEILYTQGYHGTMIPPSYLDTLEETVTKLCEHSKSEGYSIPGELLKVPTRARVIWYQLGAWALRHFLTKSLQGFAQYIADDIKTSSSRSCNKRLLALRTVLNSIVESPGIYLQSPGSISNKAERLLSFLKERSHPDFSGVIFVRERVTAYVLSALLDAHPWTRNAFRCAPCVSNAARSESWAQYDAMSVERNEDVVPQFRRSLKNLLIATSVLEEGIDLPACHLVISYDSPENIISFMQRQGRARKDVSDFVVMRSKDDESISASLKQFSALGTQMQDMCLDHQRSNPVLEMDDEQLENVDLQLRLHTGFASSLPKMIASVVADTRKLFAVRY</sequence>
<dbReference type="InterPro" id="IPR051363">
    <property type="entry name" value="RLR_Helicase"/>
</dbReference>
<dbReference type="GO" id="GO:0005524">
    <property type="term" value="F:ATP binding"/>
    <property type="evidence" value="ECO:0007669"/>
    <property type="project" value="UniProtKB-KW"/>
</dbReference>
<dbReference type="PANTHER" id="PTHR14074:SF16">
    <property type="entry name" value="ANTIVIRAL INNATE IMMUNE RESPONSE RECEPTOR RIG-I"/>
    <property type="match status" value="1"/>
</dbReference>
<evidence type="ECO:0008006" key="7">
    <source>
        <dbReference type="Google" id="ProtNLM"/>
    </source>
</evidence>
<feature type="domain" description="Helicase C-terminal" evidence="4">
    <location>
        <begin position="292"/>
        <end position="467"/>
    </location>
</feature>
<name>A0AAD6D4X5_9EURO</name>
<gene>
    <name evidence="5" type="ORF">N7494_003136</name>
</gene>
<dbReference type="Pfam" id="PF00270">
    <property type="entry name" value="DEAD"/>
    <property type="match status" value="1"/>
</dbReference>
<dbReference type="PROSITE" id="PS51192">
    <property type="entry name" value="HELICASE_ATP_BIND_1"/>
    <property type="match status" value="1"/>
</dbReference>
<dbReference type="Pfam" id="PF00271">
    <property type="entry name" value="Helicase_C"/>
    <property type="match status" value="1"/>
</dbReference>
<feature type="domain" description="Helicase ATP-binding" evidence="3">
    <location>
        <begin position="1"/>
        <end position="154"/>
    </location>
</feature>
<evidence type="ECO:0000313" key="6">
    <source>
        <dbReference type="Proteomes" id="UP001220324"/>
    </source>
</evidence>
<dbReference type="SUPFAM" id="SSF52540">
    <property type="entry name" value="P-loop containing nucleoside triphosphate hydrolases"/>
    <property type="match status" value="1"/>
</dbReference>
<dbReference type="PROSITE" id="PS51194">
    <property type="entry name" value="HELICASE_CTER"/>
    <property type="match status" value="1"/>
</dbReference>
<dbReference type="SMART" id="SM00490">
    <property type="entry name" value="HELICc"/>
    <property type="match status" value="1"/>
</dbReference>
<evidence type="ECO:0000256" key="1">
    <source>
        <dbReference type="ARBA" id="ARBA00022741"/>
    </source>
</evidence>
<evidence type="ECO:0000259" key="4">
    <source>
        <dbReference type="PROSITE" id="PS51194"/>
    </source>
</evidence>
<dbReference type="InterPro" id="IPR027417">
    <property type="entry name" value="P-loop_NTPase"/>
</dbReference>
<dbReference type="PANTHER" id="PTHR14074">
    <property type="entry name" value="HELICASE WITH DEATH DOMAIN-RELATED"/>
    <property type="match status" value="1"/>
</dbReference>
<dbReference type="EMBL" id="JAQIZZ010000002">
    <property type="protein sequence ID" value="KAJ5553758.1"/>
    <property type="molecule type" value="Genomic_DNA"/>
</dbReference>
<dbReference type="AlphaFoldDB" id="A0AAD6D4X5"/>
<organism evidence="5 6">
    <name type="scientific">Penicillium frequentans</name>
    <dbReference type="NCBI Taxonomy" id="3151616"/>
    <lineage>
        <taxon>Eukaryota</taxon>
        <taxon>Fungi</taxon>
        <taxon>Dikarya</taxon>
        <taxon>Ascomycota</taxon>
        <taxon>Pezizomycotina</taxon>
        <taxon>Eurotiomycetes</taxon>
        <taxon>Eurotiomycetidae</taxon>
        <taxon>Eurotiales</taxon>
        <taxon>Aspergillaceae</taxon>
        <taxon>Penicillium</taxon>
    </lineage>
</organism>
<accession>A0AAD6D4X5</accession>
<dbReference type="GO" id="GO:0003676">
    <property type="term" value="F:nucleic acid binding"/>
    <property type="evidence" value="ECO:0007669"/>
    <property type="project" value="InterPro"/>
</dbReference>
<proteinExistence type="predicted"/>
<dbReference type="Gene3D" id="3.40.50.300">
    <property type="entry name" value="P-loop containing nucleotide triphosphate hydrolases"/>
    <property type="match status" value="2"/>
</dbReference>
<evidence type="ECO:0000259" key="3">
    <source>
        <dbReference type="PROSITE" id="PS51192"/>
    </source>
</evidence>
<comment type="caution">
    <text evidence="5">The sequence shown here is derived from an EMBL/GenBank/DDBJ whole genome shotgun (WGS) entry which is preliminary data.</text>
</comment>
<dbReference type="InterPro" id="IPR001650">
    <property type="entry name" value="Helicase_C-like"/>
</dbReference>
<reference evidence="5 6" key="1">
    <citation type="journal article" date="2023" name="IMA Fungus">
        <title>Comparative genomic study of the Penicillium genus elucidates a diverse pangenome and 15 lateral gene transfer events.</title>
        <authorList>
            <person name="Petersen C."/>
            <person name="Sorensen T."/>
            <person name="Nielsen M.R."/>
            <person name="Sondergaard T.E."/>
            <person name="Sorensen J.L."/>
            <person name="Fitzpatrick D.A."/>
            <person name="Frisvad J.C."/>
            <person name="Nielsen K.L."/>
        </authorList>
    </citation>
    <scope>NUCLEOTIDE SEQUENCE [LARGE SCALE GENOMIC DNA]</scope>
    <source>
        <strain evidence="5 6">IBT 35679</strain>
    </source>
</reference>
<keyword evidence="1" id="KW-0547">Nucleotide-binding</keyword>
<dbReference type="InterPro" id="IPR014001">
    <property type="entry name" value="Helicase_ATP-bd"/>
</dbReference>
<evidence type="ECO:0000313" key="5">
    <source>
        <dbReference type="EMBL" id="KAJ5553758.1"/>
    </source>
</evidence>
<evidence type="ECO:0000256" key="2">
    <source>
        <dbReference type="ARBA" id="ARBA00022840"/>
    </source>
</evidence>
<keyword evidence="6" id="KW-1185">Reference proteome</keyword>
<dbReference type="Proteomes" id="UP001220324">
    <property type="component" value="Unassembled WGS sequence"/>
</dbReference>
<dbReference type="GO" id="GO:0005737">
    <property type="term" value="C:cytoplasm"/>
    <property type="evidence" value="ECO:0007669"/>
    <property type="project" value="TreeGrafter"/>
</dbReference>
<protein>
    <recommendedName>
        <fullName evidence="7">Dicer-like protein 2</fullName>
    </recommendedName>
</protein>